<name>A0A5A7NUL1_STRAF</name>
<evidence type="ECO:0000313" key="2">
    <source>
        <dbReference type="Proteomes" id="UP000325081"/>
    </source>
</evidence>
<accession>A0A5A7NUL1</accession>
<dbReference type="OrthoDB" id="511529at2759"/>
<keyword evidence="2" id="KW-1185">Reference proteome</keyword>
<dbReference type="PANTHER" id="PTHR48428">
    <property type="entry name" value="PLANT-SPECIFIC TFIIB-RELATED PROTEIN PTF2"/>
    <property type="match status" value="1"/>
</dbReference>
<dbReference type="Proteomes" id="UP000325081">
    <property type="component" value="Unassembled WGS sequence"/>
</dbReference>
<protein>
    <submittedName>
        <fullName evidence="1">Transcription initiation factor IIB</fullName>
    </submittedName>
</protein>
<sequence length="527" mass="59644">MDNSRPCCRERTLAPDGETGKISCMSCGAVQEFDDYQAHIGGFTGPTGTNVRVGTAGTGSVNNYKENKIFKAQKLIDDFMLRFGLEGSKSKEVRILIEKITDGEYGQGNWFPILIGACTYVVMRNDQKVMPIAEIADSVCCDVYQLGGMIGRVVDFLDMKLPEFDIVNSFKRAVENCPSFSQVSKDTIGEMLKQGIFLIQCLIKWFVTTGRRPMPVVAAVLVFVAELNQVSVKIEDIARELHVALSTCRLRYKELLERLVEVARVLPWGKDVTVKNVLKNAPFVIQYMEMKSMAKSGDKNPSFEFSHFDIQELVEDCLRTDICSYSVEESRSNYFDIDRQSNSSSVGLDNFRISPECLTMIYSNFKDEISLVKANAEMIDVEKNIGKRRKHIDLRSCIDWWSGKSDLSKKLFLKEILKKDVGLDVTPPSFDKSCLAYEKRRDRIKTAKSRIQRIMNPEIVGSGKGDGPSLLGSAKSGEKRKRVKAVVDWEDFIIETLLLHNVKEEDIEKGHYKVLLDLHVFNYRSTE</sequence>
<dbReference type="InterPro" id="IPR053340">
    <property type="entry name" value="PTF2"/>
</dbReference>
<dbReference type="SUPFAM" id="SSF47954">
    <property type="entry name" value="Cyclin-like"/>
    <property type="match status" value="1"/>
</dbReference>
<comment type="caution">
    <text evidence="1">The sequence shown here is derived from an EMBL/GenBank/DDBJ whole genome shotgun (WGS) entry which is preliminary data.</text>
</comment>
<keyword evidence="1" id="KW-0396">Initiation factor</keyword>
<dbReference type="EMBL" id="BKCP01000001">
    <property type="protein sequence ID" value="GER24495.1"/>
    <property type="molecule type" value="Genomic_DNA"/>
</dbReference>
<dbReference type="Gene3D" id="1.10.472.170">
    <property type="match status" value="1"/>
</dbReference>
<keyword evidence="1" id="KW-0648">Protein biosynthesis</keyword>
<dbReference type="PANTHER" id="PTHR48428:SF1">
    <property type="entry name" value="PLANT-SPECIFIC TFIIB-RELATED PROTEIN PTF2"/>
    <property type="match status" value="1"/>
</dbReference>
<dbReference type="AlphaFoldDB" id="A0A5A7NUL1"/>
<evidence type="ECO:0000313" key="1">
    <source>
        <dbReference type="EMBL" id="GER24495.1"/>
    </source>
</evidence>
<dbReference type="GO" id="GO:0003743">
    <property type="term" value="F:translation initiation factor activity"/>
    <property type="evidence" value="ECO:0007669"/>
    <property type="project" value="UniProtKB-KW"/>
</dbReference>
<dbReference type="Gene3D" id="1.10.472.10">
    <property type="entry name" value="Cyclin-like"/>
    <property type="match status" value="1"/>
</dbReference>
<proteinExistence type="predicted"/>
<gene>
    <name evidence="1" type="ORF">STAS_00024</name>
</gene>
<organism evidence="1 2">
    <name type="scientific">Striga asiatica</name>
    <name type="common">Asiatic witchweed</name>
    <name type="synonym">Buchnera asiatica</name>
    <dbReference type="NCBI Taxonomy" id="4170"/>
    <lineage>
        <taxon>Eukaryota</taxon>
        <taxon>Viridiplantae</taxon>
        <taxon>Streptophyta</taxon>
        <taxon>Embryophyta</taxon>
        <taxon>Tracheophyta</taxon>
        <taxon>Spermatophyta</taxon>
        <taxon>Magnoliopsida</taxon>
        <taxon>eudicotyledons</taxon>
        <taxon>Gunneridae</taxon>
        <taxon>Pentapetalae</taxon>
        <taxon>asterids</taxon>
        <taxon>lamiids</taxon>
        <taxon>Lamiales</taxon>
        <taxon>Orobanchaceae</taxon>
        <taxon>Buchnereae</taxon>
        <taxon>Striga</taxon>
    </lineage>
</organism>
<dbReference type="InterPro" id="IPR036915">
    <property type="entry name" value="Cyclin-like_sf"/>
</dbReference>
<reference evidence="2" key="1">
    <citation type="journal article" date="2019" name="Curr. Biol.">
        <title>Genome Sequence of Striga asiatica Provides Insight into the Evolution of Plant Parasitism.</title>
        <authorList>
            <person name="Yoshida S."/>
            <person name="Kim S."/>
            <person name="Wafula E.K."/>
            <person name="Tanskanen J."/>
            <person name="Kim Y.M."/>
            <person name="Honaas L."/>
            <person name="Yang Z."/>
            <person name="Spallek T."/>
            <person name="Conn C.E."/>
            <person name="Ichihashi Y."/>
            <person name="Cheong K."/>
            <person name="Cui S."/>
            <person name="Der J.P."/>
            <person name="Gundlach H."/>
            <person name="Jiao Y."/>
            <person name="Hori C."/>
            <person name="Ishida J.K."/>
            <person name="Kasahara H."/>
            <person name="Kiba T."/>
            <person name="Kim M.S."/>
            <person name="Koo N."/>
            <person name="Laohavisit A."/>
            <person name="Lee Y.H."/>
            <person name="Lumba S."/>
            <person name="McCourt P."/>
            <person name="Mortimer J.C."/>
            <person name="Mutuku J.M."/>
            <person name="Nomura T."/>
            <person name="Sasaki-Sekimoto Y."/>
            <person name="Seto Y."/>
            <person name="Wang Y."/>
            <person name="Wakatake T."/>
            <person name="Sakakibara H."/>
            <person name="Demura T."/>
            <person name="Yamaguchi S."/>
            <person name="Yoneyama K."/>
            <person name="Manabe R.I."/>
            <person name="Nelson D.C."/>
            <person name="Schulman A.H."/>
            <person name="Timko M.P."/>
            <person name="dePamphilis C.W."/>
            <person name="Choi D."/>
            <person name="Shirasu K."/>
        </authorList>
    </citation>
    <scope>NUCLEOTIDE SEQUENCE [LARGE SCALE GENOMIC DNA]</scope>
    <source>
        <strain evidence="2">cv. UVA1</strain>
    </source>
</reference>